<organism evidence="1 2">
    <name type="scientific">Zobellia barbeyronii</name>
    <dbReference type="NCBI Taxonomy" id="2748009"/>
    <lineage>
        <taxon>Bacteria</taxon>
        <taxon>Pseudomonadati</taxon>
        <taxon>Bacteroidota</taxon>
        <taxon>Flavobacteriia</taxon>
        <taxon>Flavobacteriales</taxon>
        <taxon>Flavobacteriaceae</taxon>
        <taxon>Zobellia</taxon>
    </lineage>
</organism>
<evidence type="ECO:0000313" key="1">
    <source>
        <dbReference type="EMBL" id="MBT2161490.1"/>
    </source>
</evidence>
<keyword evidence="2" id="KW-1185">Reference proteome</keyword>
<proteinExistence type="predicted"/>
<dbReference type="InterPro" id="IPR038396">
    <property type="entry name" value="SpoIIAA-like_sf"/>
</dbReference>
<gene>
    <name evidence="1" type="ORF">HW347_09445</name>
</gene>
<protein>
    <submittedName>
        <fullName evidence="1">STAS/SEC14 domain-containing protein</fullName>
    </submittedName>
</protein>
<dbReference type="EMBL" id="JACATN010000003">
    <property type="protein sequence ID" value="MBT2161490.1"/>
    <property type="molecule type" value="Genomic_DNA"/>
</dbReference>
<dbReference type="Proteomes" id="UP000740413">
    <property type="component" value="Unassembled WGS sequence"/>
</dbReference>
<dbReference type="Pfam" id="PF11964">
    <property type="entry name" value="SpoIIAA-like"/>
    <property type="match status" value="1"/>
</dbReference>
<dbReference type="InterPro" id="IPR036513">
    <property type="entry name" value="STAS_dom_sf"/>
</dbReference>
<reference evidence="1 2" key="1">
    <citation type="submission" date="2020-06" db="EMBL/GenBank/DDBJ databases">
        <authorList>
            <person name="Isaeva M.P."/>
            <person name="Chernysheva N.Y."/>
        </authorList>
    </citation>
    <scope>NUCLEOTIDE SEQUENCE [LARGE SCALE GENOMIC DNA]</scope>
    <source>
        <strain evidence="1 2">KMM 6746</strain>
    </source>
</reference>
<reference evidence="2" key="2">
    <citation type="submission" date="2023-07" db="EMBL/GenBank/DDBJ databases">
        <title>Zobellia barbeyronii sp. nov., a new marine flavobacterium, isolated from green and red algae.</title>
        <authorList>
            <person name="Nedashkovskaya O.I."/>
            <person name="Otstavnykh N."/>
            <person name="Zhukova N."/>
            <person name="Guzev K."/>
            <person name="Chausova V."/>
            <person name="Tekutyeva L."/>
            <person name="Mikhailov V."/>
            <person name="Isaeva M."/>
        </authorList>
    </citation>
    <scope>NUCLEOTIDE SEQUENCE [LARGE SCALE GENOMIC DNA]</scope>
    <source>
        <strain evidence="2">KMM 6746</strain>
    </source>
</reference>
<sequence>MIEKIRTYKGNTLALEVIDEFTGTDEKLAQKFFKEKVEEGFGYVNVLVKLDELNVSKSKTKVFMEDIIWILRNYRQIGNIAIVAHSKILKALIPIDNVFFERLQKGYQERYFDITQLEEAFQFVAPNEYEPI</sequence>
<dbReference type="SUPFAM" id="SSF52091">
    <property type="entry name" value="SpoIIaa-like"/>
    <property type="match status" value="1"/>
</dbReference>
<dbReference type="RefSeq" id="WP_214611654.1">
    <property type="nucleotide sequence ID" value="NZ_JACATN010000003.1"/>
</dbReference>
<dbReference type="InterPro" id="IPR021866">
    <property type="entry name" value="SpoIIAA-like"/>
</dbReference>
<dbReference type="Gene3D" id="3.40.50.10600">
    <property type="entry name" value="SpoIIaa-like domains"/>
    <property type="match status" value="1"/>
</dbReference>
<comment type="caution">
    <text evidence="1">The sequence shown here is derived from an EMBL/GenBank/DDBJ whole genome shotgun (WGS) entry which is preliminary data.</text>
</comment>
<evidence type="ECO:0000313" key="2">
    <source>
        <dbReference type="Proteomes" id="UP000740413"/>
    </source>
</evidence>
<accession>A0ABS5WDM3</accession>
<name>A0ABS5WDM3_9FLAO</name>